<evidence type="ECO:0000259" key="4">
    <source>
        <dbReference type="PROSITE" id="PS01124"/>
    </source>
</evidence>
<dbReference type="GO" id="GO:0043565">
    <property type="term" value="F:sequence-specific DNA binding"/>
    <property type="evidence" value="ECO:0007669"/>
    <property type="project" value="InterPro"/>
</dbReference>
<evidence type="ECO:0000313" key="5">
    <source>
        <dbReference type="EMBL" id="GCF07302.1"/>
    </source>
</evidence>
<dbReference type="GO" id="GO:0003700">
    <property type="term" value="F:DNA-binding transcription factor activity"/>
    <property type="evidence" value="ECO:0007669"/>
    <property type="project" value="InterPro"/>
</dbReference>
<keyword evidence="2" id="KW-0238">DNA-binding</keyword>
<dbReference type="SUPFAM" id="SSF46689">
    <property type="entry name" value="Homeodomain-like"/>
    <property type="match status" value="1"/>
</dbReference>
<name>A0A5A5T7B7_9CHLR</name>
<evidence type="ECO:0000256" key="1">
    <source>
        <dbReference type="ARBA" id="ARBA00023015"/>
    </source>
</evidence>
<keyword evidence="6" id="KW-1185">Reference proteome</keyword>
<sequence>METYFEGRGSDSPSIEAVWRGGAGQGYTPVCPASGQWHLLFLKRYDRLHIFVQGPLTRATPVAQPEGTEWFGVTFPLGTFLPALSIQRLLDEQAFLPLASQTSFHLADSSWPIPDYENVETFIERLVRQHVLVSDPVVQAVLAHHPVEMSLRTIRRRFVLATGLPYKTIEQIERAKQATELLGQGVSLIDAAYQTGYADQSHLTRALKHFIGYTPALIARTQHGLPLVDKTLADDHFLQDASPLLEYTRVADSSCEESGYTG</sequence>
<dbReference type="PROSITE" id="PS01124">
    <property type="entry name" value="HTH_ARAC_FAMILY_2"/>
    <property type="match status" value="1"/>
</dbReference>
<dbReference type="Gene3D" id="1.10.10.60">
    <property type="entry name" value="Homeodomain-like"/>
    <property type="match status" value="1"/>
</dbReference>
<feature type="domain" description="HTH araC/xylS-type" evidence="4">
    <location>
        <begin position="117"/>
        <end position="221"/>
    </location>
</feature>
<keyword evidence="3" id="KW-0804">Transcription</keyword>
<comment type="caution">
    <text evidence="5">The sequence shown here is derived from an EMBL/GenBank/DDBJ whole genome shotgun (WGS) entry which is preliminary data.</text>
</comment>
<gene>
    <name evidence="5" type="ORF">KDI_08660</name>
</gene>
<evidence type="ECO:0000313" key="6">
    <source>
        <dbReference type="Proteomes" id="UP000322530"/>
    </source>
</evidence>
<accession>A0A5A5T7B7</accession>
<dbReference type="InterPro" id="IPR018060">
    <property type="entry name" value="HTH_AraC"/>
</dbReference>
<dbReference type="PANTHER" id="PTHR46796:SF15">
    <property type="entry name" value="BLL1074 PROTEIN"/>
    <property type="match status" value="1"/>
</dbReference>
<dbReference type="RefSeq" id="WP_149400330.1">
    <property type="nucleotide sequence ID" value="NZ_BIXY01000008.1"/>
</dbReference>
<dbReference type="OrthoDB" id="2559672at2"/>
<dbReference type="Proteomes" id="UP000322530">
    <property type="component" value="Unassembled WGS sequence"/>
</dbReference>
<dbReference type="AlphaFoldDB" id="A0A5A5T7B7"/>
<reference evidence="5 6" key="1">
    <citation type="submission" date="2019-01" db="EMBL/GenBank/DDBJ databases">
        <title>Draft genome sequence of Dictyobacter sp. Uno17.</title>
        <authorList>
            <person name="Wang C.M."/>
            <person name="Zheng Y."/>
            <person name="Sakai Y."/>
            <person name="Abe K."/>
            <person name="Yokota A."/>
            <person name="Yabe S."/>
        </authorList>
    </citation>
    <scope>NUCLEOTIDE SEQUENCE [LARGE SCALE GENOMIC DNA]</scope>
    <source>
        <strain evidence="5 6">Uno17</strain>
    </source>
</reference>
<dbReference type="InterPro" id="IPR009057">
    <property type="entry name" value="Homeodomain-like_sf"/>
</dbReference>
<dbReference type="InterPro" id="IPR050204">
    <property type="entry name" value="AraC_XylS_family_regulators"/>
</dbReference>
<dbReference type="Pfam" id="PF12833">
    <property type="entry name" value="HTH_18"/>
    <property type="match status" value="1"/>
</dbReference>
<organism evidence="5 6">
    <name type="scientific">Dictyobacter arantiisoli</name>
    <dbReference type="NCBI Taxonomy" id="2014874"/>
    <lineage>
        <taxon>Bacteria</taxon>
        <taxon>Bacillati</taxon>
        <taxon>Chloroflexota</taxon>
        <taxon>Ktedonobacteria</taxon>
        <taxon>Ktedonobacterales</taxon>
        <taxon>Dictyobacteraceae</taxon>
        <taxon>Dictyobacter</taxon>
    </lineage>
</organism>
<dbReference type="EMBL" id="BIXY01000008">
    <property type="protein sequence ID" value="GCF07302.1"/>
    <property type="molecule type" value="Genomic_DNA"/>
</dbReference>
<evidence type="ECO:0000256" key="3">
    <source>
        <dbReference type="ARBA" id="ARBA00023163"/>
    </source>
</evidence>
<proteinExistence type="predicted"/>
<keyword evidence="1" id="KW-0805">Transcription regulation</keyword>
<dbReference type="SMART" id="SM00342">
    <property type="entry name" value="HTH_ARAC"/>
    <property type="match status" value="1"/>
</dbReference>
<protein>
    <submittedName>
        <fullName evidence="5">AraC family transcriptional regulator</fullName>
    </submittedName>
</protein>
<evidence type="ECO:0000256" key="2">
    <source>
        <dbReference type="ARBA" id="ARBA00023125"/>
    </source>
</evidence>
<dbReference type="PANTHER" id="PTHR46796">
    <property type="entry name" value="HTH-TYPE TRANSCRIPTIONAL ACTIVATOR RHAS-RELATED"/>
    <property type="match status" value="1"/>
</dbReference>